<dbReference type="Gene3D" id="1.10.443.10">
    <property type="entry name" value="Intergrase catalytic core"/>
    <property type="match status" value="1"/>
</dbReference>
<dbReference type="GO" id="GO:0015074">
    <property type="term" value="P:DNA integration"/>
    <property type="evidence" value="ECO:0007669"/>
    <property type="project" value="InterPro"/>
</dbReference>
<keyword evidence="2" id="KW-0233">DNA recombination</keyword>
<dbReference type="KEGG" id="vg:6804796"/>
<dbReference type="InterPro" id="IPR013762">
    <property type="entry name" value="Integrase-like_cat_sf"/>
</dbReference>
<evidence type="ECO:0000256" key="2">
    <source>
        <dbReference type="ARBA" id="ARBA00023172"/>
    </source>
</evidence>
<dbReference type="EMBL" id="EU916176">
    <property type="protein sequence ID" value="ACH46765.1"/>
    <property type="molecule type" value="Genomic_DNA"/>
</dbReference>
<dbReference type="RefSeq" id="YP_002154635.1">
    <property type="nucleotide sequence ID" value="NC_011183.1"/>
</dbReference>
<dbReference type="GO" id="GO:0003677">
    <property type="term" value="F:DNA binding"/>
    <property type="evidence" value="ECO:0007669"/>
    <property type="project" value="InterPro"/>
</dbReference>
<protein>
    <submittedName>
        <fullName evidence="3">Putative integrase</fullName>
    </submittedName>
</protein>
<keyword evidence="4" id="KW-1185">Reference proteome</keyword>
<name>B5LWA2_9PHYC</name>
<dbReference type="GO" id="GO:0006310">
    <property type="term" value="P:DNA recombination"/>
    <property type="evidence" value="ECO:0007669"/>
    <property type="project" value="UniProtKB-KW"/>
</dbReference>
<dbReference type="Proteomes" id="UP000204092">
    <property type="component" value="Segment"/>
</dbReference>
<sequence>MVVKFNTPFTLETVFSVDKDFGEDDFKTFVESRGGTTTDDNVKQWRNSWNLNRLLCGFIVMVRVLPCYLKKRIRLREASEHSCAIPRDSAVYARRKRCLEALVDATAEECFFGHSRYLPVSKSPKLLEFLSMSGEIEGGLFLQLDLKRAGSSSAYAACSGTLSHLWFTTTVLGRPCCLESAVWPLRVREVTRLGLGVSSPEIRHQAVNWGPEVFEKLPSYSHGSMAGLLLEVMTVDNTYSGVFPCEGFTRFKYQPRCRSYTSVDACAGQVLAVVPCFDAILDTTETLSLDSLDTSLVAAEYGEDVARRIGPVSRDGAFISMMREKIRKAVIVFEGEHRSGRRTTRRQVSVKQSLDPGGIRGKVAKGRLLDPRVEGNVAKVTTMIQTICREVWGTILGTLIEKLPYLSAEDEDSSLCSNFLGSEVYTSGFSKADVANVSFLLVLTFSFQRSQVMRDSRVEEFVPSRSGCGYMLSLLRPIKTSGTDCNGVAPVREFELSTSQSMMVHFVKVFGQRRSADNLLVNEKGNCMTQENICNRFKRIGKEYLQIPNLSPHAMRTFFATHAVNCGLVGSDNMTVFASYLQVSAKTLSSSYAASSTQSAAHVLGKRVLGEVMDAGCVSKKKKQDFSVATRPKGKVLSRARVIFRSEILSSVGEYVSATECFKALVEKRRIGSLNQGESWFEFKNSFFLDEDLRFFLRFVGKL</sequence>
<evidence type="ECO:0000256" key="1">
    <source>
        <dbReference type="ARBA" id="ARBA00008857"/>
    </source>
</evidence>
<dbReference type="SUPFAM" id="SSF56349">
    <property type="entry name" value="DNA breaking-rejoining enzymes"/>
    <property type="match status" value="1"/>
</dbReference>
<comment type="similarity">
    <text evidence="1">Belongs to the 'phage' integrase family.</text>
</comment>
<evidence type="ECO:0000313" key="4">
    <source>
        <dbReference type="Proteomes" id="UP000204092"/>
    </source>
</evidence>
<proteinExistence type="inferred from homology"/>
<evidence type="ECO:0000313" key="3">
    <source>
        <dbReference type="EMBL" id="ACH46765.1"/>
    </source>
</evidence>
<dbReference type="InterPro" id="IPR011010">
    <property type="entry name" value="DNA_brk_join_enz"/>
</dbReference>
<accession>B5LWA2</accession>
<reference evidence="3 4" key="1">
    <citation type="journal article" date="2009" name="Virology">
        <title>Genomic analysis of the smallest giant virus--Feldmannia sp. virus 158.</title>
        <authorList>
            <person name="Schroeder D.C."/>
            <person name="Park Y."/>
            <person name="Yoon H.M."/>
            <person name="Lee Y.S."/>
            <person name="Kang S.W."/>
            <person name="Meints R.H."/>
            <person name="Ivey R.G."/>
            <person name="Choi T.J."/>
        </authorList>
    </citation>
    <scope>NUCLEOTIDE SEQUENCE [LARGE SCALE GENOMIC DNA]</scope>
    <source>
        <strain evidence="3">FsV-158</strain>
    </source>
</reference>
<dbReference type="GeneID" id="6804796"/>
<organism evidence="3 4">
    <name type="scientific">Feldmannia species virus</name>
    <dbReference type="NCBI Taxonomy" id="39420"/>
    <lineage>
        <taxon>Viruses</taxon>
        <taxon>Varidnaviria</taxon>
        <taxon>Bamfordvirae</taxon>
        <taxon>Nucleocytoviricota</taxon>
        <taxon>Megaviricetes</taxon>
        <taxon>Algavirales</taxon>
        <taxon>Phycodnaviridae</taxon>
        <taxon>Phaeovirus</taxon>
        <taxon>Phaeovirus feldmanniae</taxon>
    </lineage>
</organism>
<dbReference type="OrthoDB" id="32069at10239"/>